<dbReference type="Pfam" id="PF24637">
    <property type="entry name" value="RRM_DEAH11"/>
    <property type="match status" value="1"/>
</dbReference>
<dbReference type="InterPro" id="IPR056244">
    <property type="entry name" value="RRM_DEAH11/12"/>
</dbReference>
<name>A0A8X7SIW4_BRACI</name>
<keyword evidence="3" id="KW-1185">Reference proteome</keyword>
<evidence type="ECO:0000313" key="2">
    <source>
        <dbReference type="EMBL" id="KAG2307138.1"/>
    </source>
</evidence>
<reference evidence="2 3" key="1">
    <citation type="submission" date="2020-02" db="EMBL/GenBank/DDBJ databases">
        <authorList>
            <person name="Ma Q."/>
            <person name="Huang Y."/>
            <person name="Song X."/>
            <person name="Pei D."/>
        </authorList>
    </citation>
    <scope>NUCLEOTIDE SEQUENCE [LARGE SCALE GENOMIC DNA]</scope>
    <source>
        <strain evidence="2">Sxm20200214</strain>
        <tissue evidence="2">Leaf</tissue>
    </source>
</reference>
<sequence length="95" mass="10558">MDRGEMFKMPSFPSVTAMICWPQRESTGRGGFKCSSGDVHSIFAGTSDIVIGTRYARFEIDQRYSDSIFIANIDTVVSALLLETVNMHWTMGGKV</sequence>
<proteinExistence type="predicted"/>
<protein>
    <recommendedName>
        <fullName evidence="1">DEAH11/12 RRM domain-containing protein</fullName>
    </recommendedName>
</protein>
<feature type="domain" description="DEAH11/12 RRM" evidence="1">
    <location>
        <begin position="22"/>
        <end position="78"/>
    </location>
</feature>
<evidence type="ECO:0000313" key="3">
    <source>
        <dbReference type="Proteomes" id="UP000886595"/>
    </source>
</evidence>
<gene>
    <name evidence="2" type="ORF">Bca52824_026886</name>
</gene>
<dbReference type="Proteomes" id="UP000886595">
    <property type="component" value="Unassembled WGS sequence"/>
</dbReference>
<accession>A0A8X7SIW4</accession>
<dbReference type="AlphaFoldDB" id="A0A8X7SIW4"/>
<dbReference type="EMBL" id="JAAMPC010000006">
    <property type="protein sequence ID" value="KAG2307138.1"/>
    <property type="molecule type" value="Genomic_DNA"/>
</dbReference>
<evidence type="ECO:0000259" key="1">
    <source>
        <dbReference type="Pfam" id="PF24637"/>
    </source>
</evidence>
<comment type="caution">
    <text evidence="2">The sequence shown here is derived from an EMBL/GenBank/DDBJ whole genome shotgun (WGS) entry which is preliminary data.</text>
</comment>
<organism evidence="2 3">
    <name type="scientific">Brassica carinata</name>
    <name type="common">Ethiopian mustard</name>
    <name type="synonym">Abyssinian cabbage</name>
    <dbReference type="NCBI Taxonomy" id="52824"/>
    <lineage>
        <taxon>Eukaryota</taxon>
        <taxon>Viridiplantae</taxon>
        <taxon>Streptophyta</taxon>
        <taxon>Embryophyta</taxon>
        <taxon>Tracheophyta</taxon>
        <taxon>Spermatophyta</taxon>
        <taxon>Magnoliopsida</taxon>
        <taxon>eudicotyledons</taxon>
        <taxon>Gunneridae</taxon>
        <taxon>Pentapetalae</taxon>
        <taxon>rosids</taxon>
        <taxon>malvids</taxon>
        <taxon>Brassicales</taxon>
        <taxon>Brassicaceae</taxon>
        <taxon>Brassiceae</taxon>
        <taxon>Brassica</taxon>
    </lineage>
</organism>